<dbReference type="SUPFAM" id="SSF52283">
    <property type="entry name" value="Formate/glycerate dehydrogenase catalytic domain-like"/>
    <property type="match status" value="1"/>
</dbReference>
<evidence type="ECO:0000256" key="4">
    <source>
        <dbReference type="RuleBase" id="RU003719"/>
    </source>
</evidence>
<dbReference type="GO" id="GO:0051287">
    <property type="term" value="F:NAD binding"/>
    <property type="evidence" value="ECO:0007669"/>
    <property type="project" value="InterPro"/>
</dbReference>
<dbReference type="FunFam" id="3.40.50.720:FF:000213">
    <property type="entry name" value="Putative 2-hydroxyacid dehydrogenase"/>
    <property type="match status" value="1"/>
</dbReference>
<protein>
    <submittedName>
        <fullName evidence="7">Dihydrofolate reductase</fullName>
    </submittedName>
</protein>
<accession>A0A318NEK7</accession>
<dbReference type="GO" id="GO:0016618">
    <property type="term" value="F:hydroxypyruvate reductase [NAD(P)H] activity"/>
    <property type="evidence" value="ECO:0007669"/>
    <property type="project" value="TreeGrafter"/>
</dbReference>
<gene>
    <name evidence="7" type="ORF">DK869_03120</name>
</gene>
<dbReference type="PANTHER" id="PTHR10996:SF178">
    <property type="entry name" value="2-HYDROXYACID DEHYDROGENASE YGL185C-RELATED"/>
    <property type="match status" value="1"/>
</dbReference>
<sequence>MKPQILQLVPVCKKFQEQINTRFTNHISLNKLPDSPEILKKIEAVITNGVIGAPSDMLDQLPNLKLVTVHGVGYDNVDLQKLKERQIKLSIATNAPTQDVADMAIALLLDVSRQITLRDQYVRKNEWEKGNYPYQGSSISNKKIGIMGMGHIGQAIAQRLHAFDNEIAYTARHQRPEVKWKFIPSLIELAKISDILIIAASGGPSSKHAVNREILEALGERGFVINIGRGSIIDENALIDCLKNKKIAGVGLDVFEHEPHVPETLRLLKNVIMTPHSAGATYETSKRIGAKILNSLECFFKGENLPDEVHF</sequence>
<dbReference type="InterPro" id="IPR050223">
    <property type="entry name" value="D-isomer_2-hydroxyacid_DH"/>
</dbReference>
<dbReference type="OrthoDB" id="9793626at2"/>
<dbReference type="InterPro" id="IPR036291">
    <property type="entry name" value="NAD(P)-bd_dom_sf"/>
</dbReference>
<dbReference type="PANTHER" id="PTHR10996">
    <property type="entry name" value="2-HYDROXYACID DEHYDROGENASE-RELATED"/>
    <property type="match status" value="1"/>
</dbReference>
<dbReference type="Pfam" id="PF02826">
    <property type="entry name" value="2-Hacid_dh_C"/>
    <property type="match status" value="1"/>
</dbReference>
<evidence type="ECO:0000256" key="2">
    <source>
        <dbReference type="ARBA" id="ARBA00023002"/>
    </source>
</evidence>
<dbReference type="SUPFAM" id="SSF51735">
    <property type="entry name" value="NAD(P)-binding Rossmann-fold domains"/>
    <property type="match status" value="1"/>
</dbReference>
<keyword evidence="2 4" id="KW-0560">Oxidoreductase</keyword>
<organism evidence="7 8">
    <name type="scientific">Commensalibacter melissae</name>
    <dbReference type="NCBI Taxonomy" id="2070537"/>
    <lineage>
        <taxon>Bacteria</taxon>
        <taxon>Pseudomonadati</taxon>
        <taxon>Pseudomonadota</taxon>
        <taxon>Alphaproteobacteria</taxon>
        <taxon>Acetobacterales</taxon>
        <taxon>Acetobacteraceae</taxon>
    </lineage>
</organism>
<name>A0A318NEK7_9PROT</name>
<feature type="domain" description="D-isomer specific 2-hydroxyacid dehydrogenase catalytic" evidence="5">
    <location>
        <begin position="34"/>
        <end position="309"/>
    </location>
</feature>
<keyword evidence="8" id="KW-1185">Reference proteome</keyword>
<dbReference type="GO" id="GO:0030267">
    <property type="term" value="F:glyoxylate reductase (NADPH) activity"/>
    <property type="evidence" value="ECO:0007669"/>
    <property type="project" value="TreeGrafter"/>
</dbReference>
<evidence type="ECO:0000259" key="5">
    <source>
        <dbReference type="Pfam" id="PF00389"/>
    </source>
</evidence>
<evidence type="ECO:0000256" key="1">
    <source>
        <dbReference type="ARBA" id="ARBA00022857"/>
    </source>
</evidence>
<dbReference type="GO" id="GO:0005829">
    <property type="term" value="C:cytosol"/>
    <property type="evidence" value="ECO:0007669"/>
    <property type="project" value="TreeGrafter"/>
</dbReference>
<dbReference type="AlphaFoldDB" id="A0A318NEK7"/>
<reference evidence="7 8" key="1">
    <citation type="submission" date="2018-05" db="EMBL/GenBank/DDBJ databases">
        <title>Reference genomes for bee gut microbiota database.</title>
        <authorList>
            <person name="Ellegaard K.M."/>
        </authorList>
    </citation>
    <scope>NUCLEOTIDE SEQUENCE [LARGE SCALE GENOMIC DNA]</scope>
    <source>
        <strain evidence="7 8">ESL0284</strain>
    </source>
</reference>
<keyword evidence="3" id="KW-0520">NAD</keyword>
<dbReference type="Proteomes" id="UP000247565">
    <property type="component" value="Unassembled WGS sequence"/>
</dbReference>
<dbReference type="RefSeq" id="WP_110438516.1">
    <property type="nucleotide sequence ID" value="NZ_CP046393.1"/>
</dbReference>
<evidence type="ECO:0000256" key="3">
    <source>
        <dbReference type="ARBA" id="ARBA00023027"/>
    </source>
</evidence>
<dbReference type="InterPro" id="IPR006139">
    <property type="entry name" value="D-isomer_2_OHA_DH_cat_dom"/>
</dbReference>
<comment type="caution">
    <text evidence="7">The sequence shown here is derived from an EMBL/GenBank/DDBJ whole genome shotgun (WGS) entry which is preliminary data.</text>
</comment>
<comment type="similarity">
    <text evidence="4">Belongs to the D-isomer specific 2-hydroxyacid dehydrogenase family.</text>
</comment>
<dbReference type="Gene3D" id="3.40.50.720">
    <property type="entry name" value="NAD(P)-binding Rossmann-like Domain"/>
    <property type="match status" value="2"/>
</dbReference>
<proteinExistence type="inferred from homology"/>
<keyword evidence="1" id="KW-0521">NADP</keyword>
<dbReference type="EMBL" id="QGLT01000001">
    <property type="protein sequence ID" value="PXZ01998.1"/>
    <property type="molecule type" value="Genomic_DNA"/>
</dbReference>
<evidence type="ECO:0000259" key="6">
    <source>
        <dbReference type="Pfam" id="PF02826"/>
    </source>
</evidence>
<dbReference type="InterPro" id="IPR006140">
    <property type="entry name" value="D-isomer_DH_NAD-bd"/>
</dbReference>
<dbReference type="Pfam" id="PF00389">
    <property type="entry name" value="2-Hacid_dh"/>
    <property type="match status" value="1"/>
</dbReference>
<evidence type="ECO:0000313" key="8">
    <source>
        <dbReference type="Proteomes" id="UP000247565"/>
    </source>
</evidence>
<feature type="domain" description="D-isomer specific 2-hydroxyacid dehydrogenase NAD-binding" evidence="6">
    <location>
        <begin position="105"/>
        <end position="278"/>
    </location>
</feature>
<evidence type="ECO:0000313" key="7">
    <source>
        <dbReference type="EMBL" id="PXZ01998.1"/>
    </source>
</evidence>
<dbReference type="CDD" id="cd12156">
    <property type="entry name" value="HPPR"/>
    <property type="match status" value="1"/>
</dbReference>